<evidence type="ECO:0000256" key="1">
    <source>
        <dbReference type="SAM" id="Phobius"/>
    </source>
</evidence>
<gene>
    <name evidence="2" type="ORF">NUZ5A_50994</name>
</gene>
<keyword evidence="1" id="KW-0812">Transmembrane</keyword>
<organism evidence="2 3">
    <name type="scientific">Candidatus Nitrosotenuis uzonensis</name>
    <dbReference type="NCBI Taxonomy" id="1407055"/>
    <lineage>
        <taxon>Archaea</taxon>
        <taxon>Nitrososphaerota</taxon>
        <taxon>Candidatus Nitrosotenuis</taxon>
    </lineage>
</organism>
<reference evidence="2" key="1">
    <citation type="submission" date="2021-02" db="EMBL/GenBank/DDBJ databases">
        <authorList>
            <person name="Han P."/>
        </authorList>
    </citation>
    <scope>NUCLEOTIDE SEQUENCE</scope>
    <source>
        <strain evidence="2">Candidatus Nitrosotenuis uzonensis 5A</strain>
    </source>
</reference>
<comment type="caution">
    <text evidence="2">The sequence shown here is derived from an EMBL/GenBank/DDBJ whole genome shotgun (WGS) entry which is preliminary data.</text>
</comment>
<dbReference type="AlphaFoldDB" id="A0A812F269"/>
<protein>
    <submittedName>
        <fullName evidence="2">Uncharacterized protein</fullName>
    </submittedName>
</protein>
<evidence type="ECO:0000313" key="2">
    <source>
        <dbReference type="EMBL" id="CAE6500258.1"/>
    </source>
</evidence>
<accession>A0A812F269</accession>
<sequence length="168" mass="19097">MLQRKLGILAGSGAAAIIIAVLALYMTSPEEMVYVPLEQNPQDTDVKDYKINTECELIYGLTYGVYPDGQNIPGMRIDDLVTKYPQEFAPWKDIMEDEEKRSAFFNQQIPQDFGKVLVVAMMKESAINPELVEIASLITDPQGRMKLGQEFENYRCQQYFDERSGPDN</sequence>
<evidence type="ECO:0000313" key="3">
    <source>
        <dbReference type="Proteomes" id="UP000655759"/>
    </source>
</evidence>
<dbReference type="Proteomes" id="UP000655759">
    <property type="component" value="Unassembled WGS sequence"/>
</dbReference>
<dbReference type="EMBL" id="CAJNAQ010000005">
    <property type="protein sequence ID" value="CAE6500258.1"/>
    <property type="molecule type" value="Genomic_DNA"/>
</dbReference>
<dbReference type="RefSeq" id="WP_205100253.1">
    <property type="nucleotide sequence ID" value="NZ_CAJNAQ010000005.1"/>
</dbReference>
<keyword evidence="1" id="KW-0472">Membrane</keyword>
<proteinExistence type="predicted"/>
<name>A0A812F269_9ARCH</name>
<feature type="transmembrane region" description="Helical" evidence="1">
    <location>
        <begin position="6"/>
        <end position="25"/>
    </location>
</feature>
<keyword evidence="1" id="KW-1133">Transmembrane helix</keyword>